<keyword evidence="4" id="KW-1185">Reference proteome</keyword>
<keyword evidence="2" id="KW-1133">Transmembrane helix</keyword>
<accession>A0A926I2Y3</accession>
<dbReference type="Proteomes" id="UP000657006">
    <property type="component" value="Unassembled WGS sequence"/>
</dbReference>
<evidence type="ECO:0000313" key="3">
    <source>
        <dbReference type="EMBL" id="MBC8544790.1"/>
    </source>
</evidence>
<feature type="compositionally biased region" description="Polar residues" evidence="1">
    <location>
        <begin position="227"/>
        <end position="240"/>
    </location>
</feature>
<dbReference type="AlphaFoldDB" id="A0A926I2Y3"/>
<dbReference type="InterPro" id="IPR014867">
    <property type="entry name" value="Spore_coat_CotH_CotH2/3/7"/>
</dbReference>
<keyword evidence="3" id="KW-0808">Transferase</keyword>
<dbReference type="PANTHER" id="PTHR40050:SF1">
    <property type="entry name" value="INNER SPORE COAT PROTEIN H"/>
    <property type="match status" value="1"/>
</dbReference>
<dbReference type="PANTHER" id="PTHR40050">
    <property type="entry name" value="INNER SPORE COAT PROTEIN H"/>
    <property type="match status" value="1"/>
</dbReference>
<protein>
    <submittedName>
        <fullName evidence="3">CotH kinase family protein</fullName>
    </submittedName>
</protein>
<proteinExistence type="predicted"/>
<reference evidence="3" key="1">
    <citation type="submission" date="2020-08" db="EMBL/GenBank/DDBJ databases">
        <title>Genome public.</title>
        <authorList>
            <person name="Liu C."/>
            <person name="Sun Q."/>
        </authorList>
    </citation>
    <scope>NUCLEOTIDE SEQUENCE</scope>
    <source>
        <strain evidence="3">NSJ-32</strain>
    </source>
</reference>
<dbReference type="Pfam" id="PF08757">
    <property type="entry name" value="CotH"/>
    <property type="match status" value="2"/>
</dbReference>
<evidence type="ECO:0000256" key="2">
    <source>
        <dbReference type="SAM" id="Phobius"/>
    </source>
</evidence>
<organism evidence="3 4">
    <name type="scientific">Bianquea renquensis</name>
    <dbReference type="NCBI Taxonomy" id="2763661"/>
    <lineage>
        <taxon>Bacteria</taxon>
        <taxon>Bacillati</taxon>
        <taxon>Bacillota</taxon>
        <taxon>Clostridia</taxon>
        <taxon>Eubacteriales</taxon>
        <taxon>Bianqueaceae</taxon>
        <taxon>Bianquea</taxon>
    </lineage>
</organism>
<dbReference type="RefSeq" id="WP_177714207.1">
    <property type="nucleotide sequence ID" value="NZ_JACRSQ010000031.1"/>
</dbReference>
<keyword evidence="2" id="KW-0472">Membrane</keyword>
<feature type="transmembrane region" description="Helical" evidence="2">
    <location>
        <begin position="609"/>
        <end position="629"/>
    </location>
</feature>
<comment type="caution">
    <text evidence="3">The sequence shown here is derived from an EMBL/GenBank/DDBJ whole genome shotgun (WGS) entry which is preliminary data.</text>
</comment>
<keyword evidence="3" id="KW-0418">Kinase</keyword>
<feature type="region of interest" description="Disordered" evidence="1">
    <location>
        <begin position="522"/>
        <end position="601"/>
    </location>
</feature>
<dbReference type="GO" id="GO:0016301">
    <property type="term" value="F:kinase activity"/>
    <property type="evidence" value="ECO:0007669"/>
    <property type="project" value="UniProtKB-KW"/>
</dbReference>
<feature type="region of interest" description="Disordered" evidence="1">
    <location>
        <begin position="227"/>
        <end position="265"/>
    </location>
</feature>
<sequence>MSTHKCIDTICCVVLAVVLVLTAVFMNGEVFGIQTAKTILGYEAKLFDTSTVHTINILMDDWDTFIENCANEEYVTCTVVIDNEAYKNVAIRAKGNTSLTQVQSYGNGRYSFKIEFDHYDNSKTYYGLDKLCLNNIIQDTTYMKDYLTYQMMGYFGVATPLCSYTYITVNGEDWGLYLAVEGVEEAFLQRNYGSDCGELYKPDSMDMGGGRGNGENFNVEDMKNFFNGDNTAGNEENSAQMPGEGRRPDGDRMPQGGMDFGGQNSADGRGGMGASMGSDDVALIYTDDEYDSYSNILDNAKTDISDRDKDRLISSLKKLNEREDIEAVVNVEEVIRYFVVHNFVLNFDSYTGSMIHNYYLYEENGQLSMIPWDYNLAFGGFQSASDATSLVNYPIDTPVSGGTIDSRPMLAWIFASEEYTEQYHQYFAELISQYFDSGYFENMIGYVGDMISPYVQKDPTKFCTYEEFEEGLSTLKEFCLLRAESVKGQLEGTIASTSEGQEQNSGTRIDASDIVISAMGSMGNTVGEGGGPDNFMGVSEDQDAMSSDQPPDQPDGEVEDSGSFGSMGEAPQMPADMAGGNFGGGGAMPDMSRGENAQDAPASSGRETWILLGVSTAVLLLGLAVAFVFKRR</sequence>
<evidence type="ECO:0000256" key="1">
    <source>
        <dbReference type="SAM" id="MobiDB-lite"/>
    </source>
</evidence>
<name>A0A926I2Y3_9FIRM</name>
<dbReference type="EMBL" id="JACRSQ010000031">
    <property type="protein sequence ID" value="MBC8544790.1"/>
    <property type="molecule type" value="Genomic_DNA"/>
</dbReference>
<gene>
    <name evidence="3" type="ORF">H8730_14675</name>
</gene>
<evidence type="ECO:0000313" key="4">
    <source>
        <dbReference type="Proteomes" id="UP000657006"/>
    </source>
</evidence>
<keyword evidence="2" id="KW-0812">Transmembrane</keyword>